<accession>A0AAU9TM63</accession>
<reference evidence="1" key="1">
    <citation type="submission" date="2022-03" db="EMBL/GenBank/DDBJ databases">
        <authorList>
            <person name="Tunstrom K."/>
        </authorList>
    </citation>
    <scope>NUCLEOTIDE SEQUENCE</scope>
</reference>
<dbReference type="EMBL" id="CAKOGL010000007">
    <property type="protein sequence ID" value="CAH2088240.1"/>
    <property type="molecule type" value="Genomic_DNA"/>
</dbReference>
<sequence length="81" mass="9446">MGVATVETLTLRRSAWTALPEARLLAETARLERENGLLSYENPNYHLDPARLESAIYSDLYDMHDDKDMPLDYDNYLDNRR</sequence>
<protein>
    <submittedName>
        <fullName evidence="1">Uncharacterized protein</fullName>
    </submittedName>
</protein>
<organism evidence="1 2">
    <name type="scientific">Euphydryas editha</name>
    <name type="common">Edith's checkerspot</name>
    <dbReference type="NCBI Taxonomy" id="104508"/>
    <lineage>
        <taxon>Eukaryota</taxon>
        <taxon>Metazoa</taxon>
        <taxon>Ecdysozoa</taxon>
        <taxon>Arthropoda</taxon>
        <taxon>Hexapoda</taxon>
        <taxon>Insecta</taxon>
        <taxon>Pterygota</taxon>
        <taxon>Neoptera</taxon>
        <taxon>Endopterygota</taxon>
        <taxon>Lepidoptera</taxon>
        <taxon>Glossata</taxon>
        <taxon>Ditrysia</taxon>
        <taxon>Papilionoidea</taxon>
        <taxon>Nymphalidae</taxon>
        <taxon>Nymphalinae</taxon>
        <taxon>Euphydryas</taxon>
    </lineage>
</organism>
<dbReference type="Proteomes" id="UP001153954">
    <property type="component" value="Unassembled WGS sequence"/>
</dbReference>
<name>A0AAU9TM63_EUPED</name>
<proteinExistence type="predicted"/>
<gene>
    <name evidence="1" type="ORF">EEDITHA_LOCUS4419</name>
</gene>
<keyword evidence="2" id="KW-1185">Reference proteome</keyword>
<evidence type="ECO:0000313" key="2">
    <source>
        <dbReference type="Proteomes" id="UP001153954"/>
    </source>
</evidence>
<comment type="caution">
    <text evidence="1">The sequence shown here is derived from an EMBL/GenBank/DDBJ whole genome shotgun (WGS) entry which is preliminary data.</text>
</comment>
<evidence type="ECO:0000313" key="1">
    <source>
        <dbReference type="EMBL" id="CAH2088240.1"/>
    </source>
</evidence>
<dbReference type="AlphaFoldDB" id="A0AAU9TM63"/>